<gene>
    <name evidence="4" type="ORF">EJB05_48165</name>
</gene>
<dbReference type="InterPro" id="IPR045005">
    <property type="entry name" value="BPM1-6"/>
</dbReference>
<dbReference type="Gramene" id="TVU05017">
    <property type="protein sequence ID" value="TVU05017"/>
    <property type="gene ID" value="EJB05_48165"/>
</dbReference>
<comment type="similarity">
    <text evidence="2">Belongs to the Tdpoz family.</text>
</comment>
<dbReference type="PROSITE" id="PS50097">
    <property type="entry name" value="BTB"/>
    <property type="match status" value="1"/>
</dbReference>
<name>A0A5J9T1C7_9POAL</name>
<organism evidence="4 5">
    <name type="scientific">Eragrostis curvula</name>
    <name type="common">weeping love grass</name>
    <dbReference type="NCBI Taxonomy" id="38414"/>
    <lineage>
        <taxon>Eukaryota</taxon>
        <taxon>Viridiplantae</taxon>
        <taxon>Streptophyta</taxon>
        <taxon>Embryophyta</taxon>
        <taxon>Tracheophyta</taxon>
        <taxon>Spermatophyta</taxon>
        <taxon>Magnoliopsida</taxon>
        <taxon>Liliopsida</taxon>
        <taxon>Poales</taxon>
        <taxon>Poaceae</taxon>
        <taxon>PACMAD clade</taxon>
        <taxon>Chloridoideae</taxon>
        <taxon>Eragrostideae</taxon>
        <taxon>Eragrostidinae</taxon>
        <taxon>Eragrostis</taxon>
    </lineage>
</organism>
<dbReference type="EMBL" id="RWGY01000051">
    <property type="protein sequence ID" value="TVU05017.1"/>
    <property type="molecule type" value="Genomic_DNA"/>
</dbReference>
<dbReference type="PANTHER" id="PTHR26379:SF446">
    <property type="entry name" value="BTB_POZ AND MATH DOMAIN-CONTAINING PROTEIN 1"/>
    <property type="match status" value="1"/>
</dbReference>
<comment type="caution">
    <text evidence="4">The sequence shown here is derived from an EMBL/GenBank/DDBJ whole genome shotgun (WGS) entry which is preliminary data.</text>
</comment>
<feature type="non-terminal residue" evidence="4">
    <location>
        <position position="1"/>
    </location>
</feature>
<dbReference type="OrthoDB" id="413675at2759"/>
<evidence type="ECO:0000256" key="2">
    <source>
        <dbReference type="ARBA" id="ARBA00010846"/>
    </source>
</evidence>
<dbReference type="GO" id="GO:0016567">
    <property type="term" value="P:protein ubiquitination"/>
    <property type="evidence" value="ECO:0007669"/>
    <property type="project" value="InterPro"/>
</dbReference>
<dbReference type="Gene3D" id="3.30.710.10">
    <property type="entry name" value="Potassium Channel Kv1.1, Chain A"/>
    <property type="match status" value="1"/>
</dbReference>
<dbReference type="InterPro" id="IPR011333">
    <property type="entry name" value="SKP1/BTB/POZ_sf"/>
</dbReference>
<dbReference type="Gene3D" id="1.25.40.420">
    <property type="match status" value="1"/>
</dbReference>
<accession>A0A5J9T1C7</accession>
<dbReference type="Proteomes" id="UP000324897">
    <property type="component" value="Unassembled WGS sequence"/>
</dbReference>
<dbReference type="Pfam" id="PF00651">
    <property type="entry name" value="BTB"/>
    <property type="match status" value="1"/>
</dbReference>
<dbReference type="AlphaFoldDB" id="A0A5J9T1C7"/>
<evidence type="ECO:0000313" key="5">
    <source>
        <dbReference type="Proteomes" id="UP000324897"/>
    </source>
</evidence>
<evidence type="ECO:0000313" key="4">
    <source>
        <dbReference type="EMBL" id="TVU05017.1"/>
    </source>
</evidence>
<proteinExistence type="inferred from homology"/>
<dbReference type="InterPro" id="IPR056423">
    <property type="entry name" value="BACK_BPM_SPOP"/>
</dbReference>
<keyword evidence="5" id="KW-1185">Reference proteome</keyword>
<reference evidence="4 5" key="1">
    <citation type="journal article" date="2019" name="Sci. Rep.">
        <title>A high-quality genome of Eragrostis curvula grass provides insights into Poaceae evolution and supports new strategies to enhance forage quality.</title>
        <authorList>
            <person name="Carballo J."/>
            <person name="Santos B.A.C.M."/>
            <person name="Zappacosta D."/>
            <person name="Garbus I."/>
            <person name="Selva J.P."/>
            <person name="Gallo C.A."/>
            <person name="Diaz A."/>
            <person name="Albertini E."/>
            <person name="Caccamo M."/>
            <person name="Echenique V."/>
        </authorList>
    </citation>
    <scope>NUCLEOTIDE SEQUENCE [LARGE SCALE GENOMIC DNA]</scope>
    <source>
        <strain evidence="5">cv. Victoria</strain>
        <tissue evidence="4">Leaf</tissue>
    </source>
</reference>
<evidence type="ECO:0000259" key="3">
    <source>
        <dbReference type="PROSITE" id="PS50097"/>
    </source>
</evidence>
<feature type="domain" description="BTB" evidence="3">
    <location>
        <begin position="37"/>
        <end position="100"/>
    </location>
</feature>
<dbReference type="PANTHER" id="PTHR26379">
    <property type="entry name" value="BTB/POZ AND MATH DOMAIN-CONTAINING PROTEIN 1"/>
    <property type="match status" value="1"/>
</dbReference>
<protein>
    <recommendedName>
        <fullName evidence="3">BTB domain-containing protein</fullName>
    </recommendedName>
</protein>
<dbReference type="SMART" id="SM00225">
    <property type="entry name" value="BTB"/>
    <property type="match status" value="1"/>
</dbReference>
<comment type="pathway">
    <text evidence="1">Protein modification; protein ubiquitination.</text>
</comment>
<sequence>MIFKGIGVEEESPSLAIASCLLKLLPACLAGRSIQQFQVSSKKFRAHRAVLAARSPVFKALLFGPMKDAETACIKLHNIKPATFKVMLRFMYTDSLPRDEEIKSSSIIDLFQNLLAAADMYHLDRLKLLCAQKLWEHLSAETVATVLGCAEKHNCAELKNSCLDFFVVEKNFKNAVLTQDYSQLMQSFPCVIDEIRARLQK</sequence>
<dbReference type="InterPro" id="IPR000210">
    <property type="entry name" value="BTB/POZ_dom"/>
</dbReference>
<dbReference type="Pfam" id="PF24570">
    <property type="entry name" value="BACK_BPM_SPOP"/>
    <property type="match status" value="1"/>
</dbReference>
<evidence type="ECO:0000256" key="1">
    <source>
        <dbReference type="ARBA" id="ARBA00004906"/>
    </source>
</evidence>
<dbReference type="SUPFAM" id="SSF54695">
    <property type="entry name" value="POZ domain"/>
    <property type="match status" value="1"/>
</dbReference>